<sequence>MKLPVIKAFIDKNTGEPYNTGATFESEDKDRVKELQEKGFLLVLAPKPNLDGKGTPPNSEGNQKDPDKGKNKSKSE</sequence>
<proteinExistence type="predicted"/>
<comment type="caution">
    <text evidence="2">The sequence shown here is derived from an EMBL/GenBank/DDBJ whole genome shotgun (WGS) entry which is preliminary data.</text>
</comment>
<protein>
    <submittedName>
        <fullName evidence="2">Uncharacterized protein</fullName>
    </submittedName>
</protein>
<gene>
    <name evidence="2" type="ORF">SDC9_116731</name>
</gene>
<dbReference type="EMBL" id="VSSQ01023076">
    <property type="protein sequence ID" value="MPM69783.1"/>
    <property type="molecule type" value="Genomic_DNA"/>
</dbReference>
<evidence type="ECO:0000313" key="2">
    <source>
        <dbReference type="EMBL" id="MPM69783.1"/>
    </source>
</evidence>
<feature type="region of interest" description="Disordered" evidence="1">
    <location>
        <begin position="44"/>
        <end position="76"/>
    </location>
</feature>
<accession>A0A645C367</accession>
<dbReference type="AlphaFoldDB" id="A0A645C367"/>
<name>A0A645C367_9ZZZZ</name>
<organism evidence="2">
    <name type="scientific">bioreactor metagenome</name>
    <dbReference type="NCBI Taxonomy" id="1076179"/>
    <lineage>
        <taxon>unclassified sequences</taxon>
        <taxon>metagenomes</taxon>
        <taxon>ecological metagenomes</taxon>
    </lineage>
</organism>
<evidence type="ECO:0000256" key="1">
    <source>
        <dbReference type="SAM" id="MobiDB-lite"/>
    </source>
</evidence>
<reference evidence="2" key="1">
    <citation type="submission" date="2019-08" db="EMBL/GenBank/DDBJ databases">
        <authorList>
            <person name="Kucharzyk K."/>
            <person name="Murdoch R.W."/>
            <person name="Higgins S."/>
            <person name="Loffler F."/>
        </authorList>
    </citation>
    <scope>NUCLEOTIDE SEQUENCE</scope>
</reference>
<feature type="compositionally biased region" description="Basic and acidic residues" evidence="1">
    <location>
        <begin position="62"/>
        <end position="76"/>
    </location>
</feature>